<reference evidence="1 2" key="1">
    <citation type="submission" date="2020-04" db="EMBL/GenBank/DDBJ databases">
        <title>MicrobeNet Type strains.</title>
        <authorList>
            <person name="Nicholson A.C."/>
        </authorList>
    </citation>
    <scope>NUCLEOTIDE SEQUENCE [LARGE SCALE GENOMIC DNA]</scope>
    <source>
        <strain evidence="1 2">ATCC BAA-277</strain>
    </source>
</reference>
<dbReference type="EMBL" id="JAAXPI010000072">
    <property type="protein sequence ID" value="NKZ08133.1"/>
    <property type="molecule type" value="Genomic_DNA"/>
</dbReference>
<protein>
    <submittedName>
        <fullName evidence="1">Uncharacterized protein</fullName>
    </submittedName>
</protein>
<evidence type="ECO:0000313" key="2">
    <source>
        <dbReference type="Proteomes" id="UP000579250"/>
    </source>
</evidence>
<organism evidence="1 2">
    <name type="scientific">Actinomadura latina</name>
    <dbReference type="NCBI Taxonomy" id="163603"/>
    <lineage>
        <taxon>Bacteria</taxon>
        <taxon>Bacillati</taxon>
        <taxon>Actinomycetota</taxon>
        <taxon>Actinomycetes</taxon>
        <taxon>Streptosporangiales</taxon>
        <taxon>Thermomonosporaceae</taxon>
        <taxon>Actinomadura</taxon>
    </lineage>
</organism>
<proteinExistence type="predicted"/>
<name>A0A846ZCG2_9ACTN</name>
<comment type="caution">
    <text evidence="1">The sequence shown here is derived from an EMBL/GenBank/DDBJ whole genome shotgun (WGS) entry which is preliminary data.</text>
</comment>
<dbReference type="AlphaFoldDB" id="A0A846ZCG2"/>
<accession>A0A846ZCG2</accession>
<evidence type="ECO:0000313" key="1">
    <source>
        <dbReference type="EMBL" id="NKZ08133.1"/>
    </source>
</evidence>
<keyword evidence="2" id="KW-1185">Reference proteome</keyword>
<gene>
    <name evidence="1" type="ORF">HGB48_31035</name>
</gene>
<dbReference type="RefSeq" id="WP_067635107.1">
    <property type="nucleotide sequence ID" value="NZ_JAAXPI010000072.1"/>
</dbReference>
<sequence>MSLAVRRTWRRLVQTYTALCARDDGAEHGVTIPDGIWACVRCHQAHLELSSLQHHLRTEHPGATAG</sequence>
<dbReference type="Proteomes" id="UP000579250">
    <property type="component" value="Unassembled WGS sequence"/>
</dbReference>